<feature type="active site" evidence="11 12">
    <location>
        <position position="186"/>
    </location>
</feature>
<dbReference type="Gene3D" id="3.40.50.880">
    <property type="match status" value="1"/>
</dbReference>
<feature type="domain" description="Glutamine amidotransferase" evidence="13">
    <location>
        <begin position="33"/>
        <end position="193"/>
    </location>
</feature>
<dbReference type="GO" id="GO:0000105">
    <property type="term" value="P:L-histidine biosynthetic process"/>
    <property type="evidence" value="ECO:0007669"/>
    <property type="project" value="UniProtKB-UniRule"/>
</dbReference>
<dbReference type="GO" id="GO:0016829">
    <property type="term" value="F:lyase activity"/>
    <property type="evidence" value="ECO:0007669"/>
    <property type="project" value="UniProtKB-KW"/>
</dbReference>
<dbReference type="InterPro" id="IPR010139">
    <property type="entry name" value="Imidazole-glycPsynth_HisH"/>
</dbReference>
<evidence type="ECO:0000256" key="3">
    <source>
        <dbReference type="ARBA" id="ARBA00022605"/>
    </source>
</evidence>
<dbReference type="GO" id="GO:0005737">
    <property type="term" value="C:cytoplasm"/>
    <property type="evidence" value="ECO:0007669"/>
    <property type="project" value="UniProtKB-SubCell"/>
</dbReference>
<protein>
    <recommendedName>
        <fullName evidence="11">Imidazole glycerol phosphate synthase subunit HisH</fullName>
        <ecNumber evidence="11">4.3.2.10</ecNumber>
    </recommendedName>
    <alternativeName>
        <fullName evidence="11">IGP synthase glutaminase subunit</fullName>
        <ecNumber evidence="11">3.5.1.2</ecNumber>
    </alternativeName>
    <alternativeName>
        <fullName evidence="11">IGP synthase subunit HisH</fullName>
    </alternativeName>
    <alternativeName>
        <fullName evidence="11">ImGP synthase subunit HisH</fullName>
        <shortName evidence="11">IGPS subunit HisH</shortName>
    </alternativeName>
</protein>
<dbReference type="AlphaFoldDB" id="A0A448N2P7"/>
<keyword evidence="15" id="KW-1185">Reference proteome</keyword>
<keyword evidence="7 11" id="KW-0456">Lyase</keyword>
<evidence type="ECO:0000256" key="6">
    <source>
        <dbReference type="ARBA" id="ARBA00023102"/>
    </source>
</evidence>
<evidence type="ECO:0000256" key="9">
    <source>
        <dbReference type="ARBA" id="ARBA00047838"/>
    </source>
</evidence>
<dbReference type="CDD" id="cd01748">
    <property type="entry name" value="GATase1_IGP_Synthase"/>
    <property type="match status" value="1"/>
</dbReference>
<evidence type="ECO:0000256" key="1">
    <source>
        <dbReference type="ARBA" id="ARBA00005091"/>
    </source>
</evidence>
<dbReference type="SUPFAM" id="SSF52317">
    <property type="entry name" value="Class I glutamine amidotransferase-like"/>
    <property type="match status" value="1"/>
</dbReference>
<dbReference type="EC" id="4.3.2.10" evidence="11"/>
<evidence type="ECO:0000313" key="14">
    <source>
        <dbReference type="EMBL" id="VEH71645.1"/>
    </source>
</evidence>
<evidence type="ECO:0000256" key="4">
    <source>
        <dbReference type="ARBA" id="ARBA00022801"/>
    </source>
</evidence>
<dbReference type="PANTHER" id="PTHR42701">
    <property type="entry name" value="IMIDAZOLE GLYCEROL PHOSPHATE SYNTHASE SUBUNIT HISH"/>
    <property type="match status" value="1"/>
</dbReference>
<evidence type="ECO:0000313" key="15">
    <source>
        <dbReference type="Proteomes" id="UP000273044"/>
    </source>
</evidence>
<comment type="subcellular location">
    <subcellularLocation>
        <location evidence="11">Cytoplasm</location>
    </subcellularLocation>
</comment>
<dbReference type="PIRSF" id="PIRSF000495">
    <property type="entry name" value="Amidotransf_hisH"/>
    <property type="match status" value="1"/>
</dbReference>
<dbReference type="RefSeq" id="WP_061787491.1">
    <property type="nucleotide sequence ID" value="NZ_CP072386.1"/>
</dbReference>
<sequence>MTQAAAIGVVNHGVGNLGSVMNMLRYINAVPVLVSTPEEVAAQHHLILPGVGSYDAGIAGLRESGMADAVLDHAAAGKPLLGICLGMQMLLEGSSEGELPGLGLIPGHCEAFADHVTNRRIPHMGWRDVHSVENGGFALPDPGRFYFAHSYFAPLDEGGITWARATYGVGFSAVVGRDSVVGMQFHPEKSHRFGMAVLTEFAGWRA</sequence>
<dbReference type="EC" id="3.5.1.2" evidence="11"/>
<comment type="catalytic activity">
    <reaction evidence="10 11">
        <text>L-glutamine + H2O = L-glutamate + NH4(+)</text>
        <dbReference type="Rhea" id="RHEA:15889"/>
        <dbReference type="ChEBI" id="CHEBI:15377"/>
        <dbReference type="ChEBI" id="CHEBI:28938"/>
        <dbReference type="ChEBI" id="CHEBI:29985"/>
        <dbReference type="ChEBI" id="CHEBI:58359"/>
        <dbReference type="EC" id="3.5.1.2"/>
    </reaction>
</comment>
<keyword evidence="14" id="KW-0808">Transferase</keyword>
<proteinExistence type="inferred from homology"/>
<comment type="pathway">
    <text evidence="1 11">Amino-acid biosynthesis; L-histidine biosynthesis; L-histidine from 5-phospho-alpha-D-ribose 1-diphosphate: step 5/9.</text>
</comment>
<keyword evidence="11" id="KW-0963">Cytoplasm</keyword>
<gene>
    <name evidence="14" type="primary">hisH1</name>
    <name evidence="11" type="synonym">hisH</name>
    <name evidence="14" type="ORF">NCTC12967_02971</name>
</gene>
<dbReference type="EMBL" id="LR134406">
    <property type="protein sequence ID" value="VEH71645.1"/>
    <property type="molecule type" value="Genomic_DNA"/>
</dbReference>
<dbReference type="UniPathway" id="UPA00031">
    <property type="reaction ID" value="UER00010"/>
</dbReference>
<comment type="subunit">
    <text evidence="2 11">Heterodimer of HisH and HisF.</text>
</comment>
<dbReference type="GO" id="GO:0000107">
    <property type="term" value="F:imidazoleglycerol-phosphate synthase activity"/>
    <property type="evidence" value="ECO:0007669"/>
    <property type="project" value="UniProtKB-UniRule"/>
</dbReference>
<evidence type="ECO:0000256" key="12">
    <source>
        <dbReference type="PIRSR" id="PIRSR000495-1"/>
    </source>
</evidence>
<dbReference type="InterPro" id="IPR029062">
    <property type="entry name" value="Class_I_gatase-like"/>
</dbReference>
<keyword evidence="4 11" id="KW-0378">Hydrolase</keyword>
<dbReference type="HAMAP" id="MF_00278">
    <property type="entry name" value="HisH"/>
    <property type="match status" value="1"/>
</dbReference>
<organism evidence="14 15">
    <name type="scientific">Arachnia propionica</name>
    <dbReference type="NCBI Taxonomy" id="1750"/>
    <lineage>
        <taxon>Bacteria</taxon>
        <taxon>Bacillati</taxon>
        <taxon>Actinomycetota</taxon>
        <taxon>Actinomycetes</taxon>
        <taxon>Propionibacteriales</taxon>
        <taxon>Propionibacteriaceae</taxon>
        <taxon>Arachnia</taxon>
    </lineage>
</organism>
<dbReference type="InterPro" id="IPR017926">
    <property type="entry name" value="GATASE"/>
</dbReference>
<feature type="active site" evidence="11 12">
    <location>
        <position position="188"/>
    </location>
</feature>
<keyword evidence="6 11" id="KW-0368">Histidine biosynthesis</keyword>
<evidence type="ECO:0000256" key="11">
    <source>
        <dbReference type="HAMAP-Rule" id="MF_00278"/>
    </source>
</evidence>
<dbReference type="Proteomes" id="UP000273044">
    <property type="component" value="Chromosome"/>
</dbReference>
<dbReference type="Pfam" id="PF00117">
    <property type="entry name" value="GATase"/>
    <property type="match status" value="1"/>
</dbReference>
<feature type="active site" description="Nucleophile" evidence="11 12">
    <location>
        <position position="84"/>
    </location>
</feature>
<dbReference type="GO" id="GO:0004359">
    <property type="term" value="F:glutaminase activity"/>
    <property type="evidence" value="ECO:0007669"/>
    <property type="project" value="UniProtKB-EC"/>
</dbReference>
<reference evidence="14 15" key="1">
    <citation type="submission" date="2018-12" db="EMBL/GenBank/DDBJ databases">
        <authorList>
            <consortium name="Pathogen Informatics"/>
        </authorList>
    </citation>
    <scope>NUCLEOTIDE SEQUENCE [LARGE SCALE GENOMIC DNA]</scope>
    <source>
        <strain evidence="14 15">NCTC12967</strain>
    </source>
</reference>
<dbReference type="PROSITE" id="PS51273">
    <property type="entry name" value="GATASE_TYPE_1"/>
    <property type="match status" value="1"/>
</dbReference>
<evidence type="ECO:0000256" key="7">
    <source>
        <dbReference type="ARBA" id="ARBA00023239"/>
    </source>
</evidence>
<evidence type="ECO:0000256" key="5">
    <source>
        <dbReference type="ARBA" id="ARBA00022962"/>
    </source>
</evidence>
<dbReference type="NCBIfam" id="TIGR01855">
    <property type="entry name" value="IMP_synth_hisH"/>
    <property type="match status" value="1"/>
</dbReference>
<name>A0A448N2P7_9ACTN</name>
<evidence type="ECO:0000256" key="10">
    <source>
        <dbReference type="ARBA" id="ARBA00049534"/>
    </source>
</evidence>
<dbReference type="PANTHER" id="PTHR42701:SF1">
    <property type="entry name" value="IMIDAZOLE GLYCEROL PHOSPHATE SYNTHASE SUBUNIT HISH"/>
    <property type="match status" value="1"/>
</dbReference>
<accession>A0A448N2P7</accession>
<dbReference type="GeneID" id="64408371"/>
<evidence type="ECO:0000259" key="13">
    <source>
        <dbReference type="Pfam" id="PF00117"/>
    </source>
</evidence>
<keyword evidence="5 11" id="KW-0315">Glutamine amidotransferase</keyword>
<evidence type="ECO:0000256" key="2">
    <source>
        <dbReference type="ARBA" id="ARBA00011152"/>
    </source>
</evidence>
<keyword evidence="3 11" id="KW-0028">Amino-acid biosynthesis</keyword>
<comment type="catalytic activity">
    <reaction evidence="9 11">
        <text>5-[(5-phospho-1-deoxy-D-ribulos-1-ylimino)methylamino]-1-(5-phospho-beta-D-ribosyl)imidazole-4-carboxamide + L-glutamine = D-erythro-1-(imidazol-4-yl)glycerol 3-phosphate + 5-amino-1-(5-phospho-beta-D-ribosyl)imidazole-4-carboxamide + L-glutamate + H(+)</text>
        <dbReference type="Rhea" id="RHEA:24793"/>
        <dbReference type="ChEBI" id="CHEBI:15378"/>
        <dbReference type="ChEBI" id="CHEBI:29985"/>
        <dbReference type="ChEBI" id="CHEBI:58278"/>
        <dbReference type="ChEBI" id="CHEBI:58359"/>
        <dbReference type="ChEBI" id="CHEBI:58475"/>
        <dbReference type="ChEBI" id="CHEBI:58525"/>
        <dbReference type="EC" id="4.3.2.10"/>
    </reaction>
</comment>
<keyword evidence="14" id="KW-0328">Glycosyltransferase</keyword>
<comment type="function">
    <text evidence="8 11">IGPS catalyzes the conversion of PRFAR and glutamine to IGP, AICAR and glutamate. The HisH subunit catalyzes the hydrolysis of glutamine to glutamate and ammonia as part of the synthesis of IGP and AICAR. The resulting ammonia molecule is channeled to the active site of HisF.</text>
</comment>
<evidence type="ECO:0000256" key="8">
    <source>
        <dbReference type="ARBA" id="ARBA00025299"/>
    </source>
</evidence>